<evidence type="ECO:0000313" key="2">
    <source>
        <dbReference type="EMBL" id="MDO1584232.1"/>
    </source>
</evidence>
<protein>
    <recommendedName>
        <fullName evidence="4">Chitin-binding protein</fullName>
    </recommendedName>
</protein>
<sequence>MPDPREPSEQPPMPAPVWRPEPPIQEPDPDRLPDETPLPNPDETQEPPMHMGY</sequence>
<name>A0ABT8T0S5_9HYPH</name>
<evidence type="ECO:0008006" key="4">
    <source>
        <dbReference type="Google" id="ProtNLM"/>
    </source>
</evidence>
<dbReference type="Proteomes" id="UP001169006">
    <property type="component" value="Unassembled WGS sequence"/>
</dbReference>
<feature type="region of interest" description="Disordered" evidence="1">
    <location>
        <begin position="1"/>
        <end position="53"/>
    </location>
</feature>
<feature type="compositionally biased region" description="Pro residues" evidence="1">
    <location>
        <begin position="9"/>
        <end position="26"/>
    </location>
</feature>
<evidence type="ECO:0000313" key="3">
    <source>
        <dbReference type="Proteomes" id="UP001169006"/>
    </source>
</evidence>
<proteinExistence type="predicted"/>
<dbReference type="EMBL" id="JAUKWQ010000007">
    <property type="protein sequence ID" value="MDO1584232.1"/>
    <property type="molecule type" value="Genomic_DNA"/>
</dbReference>
<accession>A0ABT8T0S5</accession>
<evidence type="ECO:0000256" key="1">
    <source>
        <dbReference type="SAM" id="MobiDB-lite"/>
    </source>
</evidence>
<dbReference type="RefSeq" id="WP_302078458.1">
    <property type="nucleotide sequence ID" value="NZ_JAUKWQ010000007.1"/>
</dbReference>
<reference evidence="2" key="1">
    <citation type="journal article" date="2015" name="Int. J. Syst. Evol. Microbiol.">
        <title>Rhizobium oryzicola sp. nov., potential plant-growth-promoting endophytic bacteria isolated from rice roots.</title>
        <authorList>
            <person name="Zhang X.X."/>
            <person name="Gao J.S."/>
            <person name="Cao Y.H."/>
            <person name="Sheirdil R.A."/>
            <person name="Wang X.C."/>
            <person name="Zhang L."/>
        </authorList>
    </citation>
    <scope>NUCLEOTIDE SEQUENCE</scope>
    <source>
        <strain evidence="2">05753</strain>
    </source>
</reference>
<comment type="caution">
    <text evidence="2">The sequence shown here is derived from an EMBL/GenBank/DDBJ whole genome shotgun (WGS) entry which is preliminary data.</text>
</comment>
<reference evidence="2" key="2">
    <citation type="submission" date="2023-07" db="EMBL/GenBank/DDBJ databases">
        <authorList>
            <person name="Sun H."/>
        </authorList>
    </citation>
    <scope>NUCLEOTIDE SEQUENCE</scope>
    <source>
        <strain evidence="2">05753</strain>
    </source>
</reference>
<keyword evidence="3" id="KW-1185">Reference proteome</keyword>
<organism evidence="2 3">
    <name type="scientific">Rhizobium oryzicola</name>
    <dbReference type="NCBI Taxonomy" id="1232668"/>
    <lineage>
        <taxon>Bacteria</taxon>
        <taxon>Pseudomonadati</taxon>
        <taxon>Pseudomonadota</taxon>
        <taxon>Alphaproteobacteria</taxon>
        <taxon>Hyphomicrobiales</taxon>
        <taxon>Rhizobiaceae</taxon>
        <taxon>Rhizobium/Agrobacterium group</taxon>
        <taxon>Rhizobium</taxon>
    </lineage>
</organism>
<gene>
    <name evidence="2" type="ORF">Q2T52_19275</name>
</gene>